<gene>
    <name evidence="4" type="ORF">PLAN_40735</name>
</gene>
<evidence type="ECO:0000256" key="2">
    <source>
        <dbReference type="SAM" id="MobiDB-lite"/>
    </source>
</evidence>
<organism evidence="4 5">
    <name type="scientific">Planktothrix rubescens CCAP 1459/22</name>
    <dbReference type="NCBI Taxonomy" id="329571"/>
    <lineage>
        <taxon>Bacteria</taxon>
        <taxon>Bacillati</taxon>
        <taxon>Cyanobacteriota</taxon>
        <taxon>Cyanophyceae</taxon>
        <taxon>Oscillatoriophycideae</taxon>
        <taxon>Oscillatoriales</taxon>
        <taxon>Microcoleaceae</taxon>
        <taxon>Planktothrix</taxon>
    </lineage>
</organism>
<sequence>MTPEQKKAEADRLLNQGVEEYDRSQYRQALQSWQQALTIYQEIGDRQGEGNALCNLGIAYYSLGQYQQAIDYSQQYLTIAREIGDRRGESIALGNLGNAYGSLGQYQLAIDYHQQALTIAREIGDRGGEGNSLVNLGSAYNSLGQYQQAIDYHQQALTIAREIGDRYGEGNALGSLGIAYLFLGQYQQAIDYYQQHLTIARDIGDRRGEGSALGNLGIAYYSLGQYQLAIDYNQQHLTIAREIGDRGGEGIALVNLGSAYNSLGQYQQAIDYSQQHLTIARDIGDRRGEVNGLNNLASIYENLQQIPQALETWQSALALSSPLKFPVEYLLIGRNLGDTAFEVENWPLAITGYEAALDALEELCHRDRSDANKQQRRRKNVGVYERLVQAYLHQNQIDQALVTLERGKSRSLIELLVNRDLLPKNTPPEICQRLEQLRRELSANQRFIESLGGNILAAGIDPDSPQSRSAGAVNLPIDSINQIRETLVQQKQELNQVLEQIKDFDLTFEYTQRVQRINLSEIPALLPEKTALVEWFIASEGIYAFILWTDPAQPPLRQAQGIALEKGEKDDQSSFRADYWQSKPEAVRALGELRDRYLKTYNSKTDIWEDQLESFLEELAEILNINHILSKIPAFCQRLILVPYRELHLFPLHALPVAKNNGKTVCLFDQFSQGVQYLPSLQMGLMSLKNIALREENPDHAVNNIQLFAIQNPTGELDFAELEVDVIASKFTANNILSREQATKIALTQPPNSDLFRDANYLHFACHGSFNFESPLLSHLILAGAVVDPPRPPLGNGGSEELSDLPLGKGGSNLPHLSKGGTEGGSYLPHLTKGGTEGGSDLPLLSKGGTEGGSNLPHLTKGGTEGGSYLPWRKGKQVDTNQCYTLREIFSLYFPKGELVILSACETGLTQFDQTLEEYISLPSGFLFAGVKNVICSLWRVSDLSTAILMIKFYELFRSEKSVSLALNQAQSWLRTVDKENLIKWLDALQLKPESKQKLRQQLNLGLRSSTYQPFKEAYYWAGFCAIGK</sequence>
<dbReference type="Pfam" id="PF00515">
    <property type="entry name" value="TPR_1"/>
    <property type="match status" value="1"/>
</dbReference>
<dbReference type="Pfam" id="PF13424">
    <property type="entry name" value="TPR_12"/>
    <property type="match status" value="3"/>
</dbReference>
<evidence type="ECO:0000256" key="1">
    <source>
        <dbReference type="PROSITE-ProRule" id="PRU00339"/>
    </source>
</evidence>
<dbReference type="Proteomes" id="UP000196521">
    <property type="component" value="Chromosome"/>
</dbReference>
<dbReference type="PANTHER" id="PTHR10098">
    <property type="entry name" value="RAPSYN-RELATED"/>
    <property type="match status" value="1"/>
</dbReference>
<dbReference type="SUPFAM" id="SSF48452">
    <property type="entry name" value="TPR-like"/>
    <property type="match status" value="2"/>
</dbReference>
<dbReference type="PROSITE" id="PS50293">
    <property type="entry name" value="TPR_REGION"/>
    <property type="match status" value="1"/>
</dbReference>
<dbReference type="RefSeq" id="WP_199918601.1">
    <property type="nucleotide sequence ID" value="NZ_LR812490.1"/>
</dbReference>
<evidence type="ECO:0000313" key="4">
    <source>
        <dbReference type="EMBL" id="CAC5344320.1"/>
    </source>
</evidence>
<protein>
    <submittedName>
        <fullName evidence="4">TPR repeat-containing protein</fullName>
    </submittedName>
</protein>
<dbReference type="InterPro" id="IPR011990">
    <property type="entry name" value="TPR-like_helical_dom_sf"/>
</dbReference>
<feature type="repeat" description="TPR" evidence="1">
    <location>
        <begin position="170"/>
        <end position="203"/>
    </location>
</feature>
<dbReference type="InterPro" id="IPR019734">
    <property type="entry name" value="TPR_rpt"/>
</dbReference>
<name>A0A6J7ZP81_PLARU</name>
<dbReference type="InterPro" id="IPR024983">
    <property type="entry name" value="CHAT_dom"/>
</dbReference>
<dbReference type="AlphaFoldDB" id="A0A6J7ZP81"/>
<keyword evidence="5" id="KW-1185">Reference proteome</keyword>
<accession>A0A6J7ZP81</accession>
<dbReference type="PROSITE" id="PS50005">
    <property type="entry name" value="TPR"/>
    <property type="match status" value="5"/>
</dbReference>
<feature type="repeat" description="TPR" evidence="1">
    <location>
        <begin position="130"/>
        <end position="163"/>
    </location>
</feature>
<feature type="domain" description="CHAT" evidence="3">
    <location>
        <begin position="883"/>
        <end position="1028"/>
    </location>
</feature>
<dbReference type="EMBL" id="CZCZ02000014">
    <property type="protein sequence ID" value="CAC5344320.1"/>
    <property type="molecule type" value="Genomic_DNA"/>
</dbReference>
<evidence type="ECO:0000259" key="3">
    <source>
        <dbReference type="Pfam" id="PF12770"/>
    </source>
</evidence>
<dbReference type="SMART" id="SM00028">
    <property type="entry name" value="TPR"/>
    <property type="match status" value="8"/>
</dbReference>
<keyword evidence="1" id="KW-0802">TPR repeat</keyword>
<reference evidence="4" key="1">
    <citation type="submission" date="2020-05" db="EMBL/GenBank/DDBJ databases">
        <authorList>
            <consortium name="Genoscope - CEA"/>
            <person name="William W."/>
        </authorList>
    </citation>
    <scope>NUCLEOTIDE SEQUENCE [LARGE SCALE GENOMIC DNA]</scope>
    <source>
        <strain evidence="4">PCC 7821</strain>
    </source>
</reference>
<dbReference type="PANTHER" id="PTHR10098:SF108">
    <property type="entry name" value="TETRATRICOPEPTIDE REPEAT PROTEIN 28"/>
    <property type="match status" value="1"/>
</dbReference>
<feature type="domain" description="CHAT" evidence="3">
    <location>
        <begin position="630"/>
        <end position="784"/>
    </location>
</feature>
<proteinExistence type="predicted"/>
<evidence type="ECO:0000313" key="5">
    <source>
        <dbReference type="Proteomes" id="UP000196521"/>
    </source>
</evidence>
<feature type="region of interest" description="Disordered" evidence="2">
    <location>
        <begin position="792"/>
        <end position="833"/>
    </location>
</feature>
<feature type="repeat" description="TPR" evidence="1">
    <location>
        <begin position="50"/>
        <end position="83"/>
    </location>
</feature>
<feature type="repeat" description="TPR" evidence="1">
    <location>
        <begin position="90"/>
        <end position="123"/>
    </location>
</feature>
<dbReference type="Pfam" id="PF12770">
    <property type="entry name" value="CHAT"/>
    <property type="match status" value="2"/>
</dbReference>
<comment type="caution">
    <text evidence="4">The sequence shown here is derived from an EMBL/GenBank/DDBJ whole genome shotgun (WGS) entry which is preliminary data.</text>
</comment>
<dbReference type="EMBL" id="LR812490">
    <property type="protein sequence ID" value="CAC5344320.1"/>
    <property type="molecule type" value="Genomic_DNA"/>
</dbReference>
<feature type="repeat" description="TPR" evidence="1">
    <location>
        <begin position="250"/>
        <end position="283"/>
    </location>
</feature>
<dbReference type="Gene3D" id="1.25.40.10">
    <property type="entry name" value="Tetratricopeptide repeat domain"/>
    <property type="match status" value="3"/>
</dbReference>